<gene>
    <name evidence="1" type="primary">PIK3C2G</name>
    <name evidence="1" type="ORF">GBF38_020638</name>
</gene>
<evidence type="ECO:0000313" key="2">
    <source>
        <dbReference type="Proteomes" id="UP000805704"/>
    </source>
</evidence>
<proteinExistence type="predicted"/>
<dbReference type="Proteomes" id="UP000805704">
    <property type="component" value="Chromosome 12"/>
</dbReference>
<reference evidence="1" key="1">
    <citation type="submission" date="2020-04" db="EMBL/GenBank/DDBJ databases">
        <title>A chromosome-scale assembly and high-density genetic map of the yellow drum (Nibea albiflora) genome.</title>
        <authorList>
            <person name="Xu D."/>
            <person name="Zhang W."/>
            <person name="Chen R."/>
            <person name="Tan P."/>
            <person name="Wang L."/>
            <person name="Song H."/>
            <person name="Tian L."/>
            <person name="Zhu Q."/>
            <person name="Wang B."/>
        </authorList>
    </citation>
    <scope>NUCLEOTIDE SEQUENCE</scope>
    <source>
        <strain evidence="1">ZJHYS-2018</strain>
    </source>
</reference>
<organism evidence="1 2">
    <name type="scientific">Nibea albiflora</name>
    <name type="common">Yellow drum</name>
    <name type="synonym">Corvina albiflora</name>
    <dbReference type="NCBI Taxonomy" id="240163"/>
    <lineage>
        <taxon>Eukaryota</taxon>
        <taxon>Metazoa</taxon>
        <taxon>Chordata</taxon>
        <taxon>Craniata</taxon>
        <taxon>Vertebrata</taxon>
        <taxon>Euteleostomi</taxon>
        <taxon>Actinopterygii</taxon>
        <taxon>Neopterygii</taxon>
        <taxon>Teleostei</taxon>
        <taxon>Neoteleostei</taxon>
        <taxon>Acanthomorphata</taxon>
        <taxon>Eupercaria</taxon>
        <taxon>Sciaenidae</taxon>
        <taxon>Nibea</taxon>
    </lineage>
</organism>
<protein>
    <submittedName>
        <fullName evidence="1">Phosphatidylinositol 4-phosphate 3-kinase C2 domain-containing subunit gamma</fullName>
    </submittedName>
</protein>
<keyword evidence="2" id="KW-1185">Reference proteome</keyword>
<sequence>MDPPERRNRSIQRQDASDSGLHMPHPEDPNGAYEYLDIFPEDNEPHMYESVIGLITSSQPKPPDRPPGHGRDTNRPPPVRGPPPPVRTRVPSLPNPSLPSRQGNGPPPVPPRTRLPLRTKQFSFDSIESAHKLHRSRTEINSHDPWAVKLVDTPQGSTKSLAAFCAATSKLMSQYRHTDGGHNSGVVWGRLLQIHPALMQQVEVDVSVATEWDNHQLPFPTTVNRTVKSLIDEIFQLLDLAPNTSGDYVLKLCDSEEYLRTEELLGMHETIQKYAKVKLAVPLRLLRLNNLRHRLLRDVEDDISSCQLYQLLRPVCVFSTCKLSLQNVLTSYSREVTELMRSKSGMNVNVLVGCVRSVSNLLCGLSCQELEDSIGGLNRINPIPLVGRHDVCLCLPAMLMLHKALLKVLQMFFDNFHSDFRGQELTNNPQIHDVDHNTEILQFNIAALYQLQLNWKTNYECFSVSCDVTYGATKICDTGISENISTALSYGNKLQCNRMMVFPVPINQLPYESMLTFRLKGSKRGKNPELLGWAVLPLYSNKTLVMGTVLLSMSTLAELPAPPSPALFDSHRQPVGVILQLQFHDQFEWKYQRPIALTGSIIFTQPCEDLQKKMLDVSKKHCLCFLTQNEKAFLWSKRHCSDKGSTFLHLVLGGAHRWRPEDLTEIYTVVENWPIHLPEEALFLLSDSFHDQTVRKAAVHYFEQIPDGELELFLPQLVQALKSEWELDGPLVMLLLERSLKNIQIAQQLYWLLEDAHTDPYYQSWFSKVQAALRHSCGRALRQELEHETRLVSVLVQVAEKVRTADKIRRKNVLKKEKLKIEDFFKAGLSCRLPLDPAVHVKALDVDACKFYNSNAAPLGISFICSDPLAKNVSVICKTGDNLRQDMLVLQIVRVMDRVWLQEGLDLRMITYKCLSTGRAQGLVEVVPEAVTLGKIQQEWGLGGTLREDTLEKWFHMWNKTKEDYEKHTGHMFHIDFGKIMGNAQKFGSFKRDRSPFIFTSEMQHFITGGGQKPQRLHRFVELCCEAYNVIRGRSALILSMLELMLHARMPELKDCNDLLYVQNNLRPHDTDLEATSYFTKKIKESMGCVAVKFNFLTHSMAQGKKQEPLTRNGIPAPSTNIQEAVIQGYTVRGKDVIYDLRVTIHDGYLNSEKTFGQFELIHKQLQKHFIESMLPQFPSWYKRSFTPGKRVSLLNKYLKQLFDGPCKGKQANGSNPDAYVVTRLRPDPKQRSKKKTKVVRNNDNPTFNELLEYTYVPLLYGMVLEVTVKSKKTFVAATNIKLEDELLDKETWFPLGNCAI</sequence>
<accession>A0ACB7FF42</accession>
<dbReference type="EMBL" id="CM024800">
    <property type="protein sequence ID" value="KAG8012751.1"/>
    <property type="molecule type" value="Genomic_DNA"/>
</dbReference>
<evidence type="ECO:0000313" key="1">
    <source>
        <dbReference type="EMBL" id="KAG8012751.1"/>
    </source>
</evidence>
<name>A0ACB7FF42_NIBAL</name>
<comment type="caution">
    <text evidence="1">The sequence shown here is derived from an EMBL/GenBank/DDBJ whole genome shotgun (WGS) entry which is preliminary data.</text>
</comment>